<dbReference type="EMBL" id="WNKX01000014">
    <property type="protein sequence ID" value="MTW12589.1"/>
    <property type="molecule type" value="Genomic_DNA"/>
</dbReference>
<evidence type="ECO:0000256" key="1">
    <source>
        <dbReference type="ARBA" id="ARBA00022553"/>
    </source>
</evidence>
<gene>
    <name evidence="4" type="ORF">GM658_18425</name>
</gene>
<dbReference type="Pfam" id="PF00072">
    <property type="entry name" value="Response_reg"/>
    <property type="match status" value="1"/>
</dbReference>
<name>A0A6L6QJY0_9BURK</name>
<evidence type="ECO:0000256" key="2">
    <source>
        <dbReference type="PROSITE-ProRule" id="PRU00169"/>
    </source>
</evidence>
<protein>
    <submittedName>
        <fullName evidence="4">Response regulator</fullName>
    </submittedName>
</protein>
<evidence type="ECO:0000259" key="3">
    <source>
        <dbReference type="PROSITE" id="PS50110"/>
    </source>
</evidence>
<dbReference type="PROSITE" id="PS50110">
    <property type="entry name" value="RESPONSE_REGULATORY"/>
    <property type="match status" value="1"/>
</dbReference>
<dbReference type="InterPro" id="IPR011006">
    <property type="entry name" value="CheY-like_superfamily"/>
</dbReference>
<dbReference type="OrthoDB" id="8777372at2"/>
<dbReference type="PANTHER" id="PTHR44591">
    <property type="entry name" value="STRESS RESPONSE REGULATOR PROTEIN 1"/>
    <property type="match status" value="1"/>
</dbReference>
<keyword evidence="1 2" id="KW-0597">Phosphoprotein</keyword>
<dbReference type="PANTHER" id="PTHR44591:SF21">
    <property type="entry name" value="TWO-COMPONENT RESPONSE REGULATOR"/>
    <property type="match status" value="1"/>
</dbReference>
<organism evidence="4 5">
    <name type="scientific">Massilia eburnea</name>
    <dbReference type="NCBI Taxonomy" id="1776165"/>
    <lineage>
        <taxon>Bacteria</taxon>
        <taxon>Pseudomonadati</taxon>
        <taxon>Pseudomonadota</taxon>
        <taxon>Betaproteobacteria</taxon>
        <taxon>Burkholderiales</taxon>
        <taxon>Oxalobacteraceae</taxon>
        <taxon>Telluria group</taxon>
        <taxon>Massilia</taxon>
    </lineage>
</organism>
<dbReference type="CDD" id="cd00156">
    <property type="entry name" value="REC"/>
    <property type="match status" value="1"/>
</dbReference>
<evidence type="ECO:0000313" key="4">
    <source>
        <dbReference type="EMBL" id="MTW12589.1"/>
    </source>
</evidence>
<feature type="domain" description="Response regulatory" evidence="3">
    <location>
        <begin position="12"/>
        <end position="119"/>
    </location>
</feature>
<proteinExistence type="predicted"/>
<feature type="modified residue" description="4-aspartylphosphate" evidence="2">
    <location>
        <position position="60"/>
    </location>
</feature>
<sequence length="130" mass="14577">MNMSFDLHPAPRVLHVDPDEDSAVVLATLLAPEIQVVHAASYGEAQNQLQRGEFALLVIDPDLPDGDGHTLIRKLRQVDQYTPVLLYSASQPMLHHQAHAFLPKPWTSPRQLWRTVSHMLGLESMLAVRT</sequence>
<dbReference type="GO" id="GO:0000160">
    <property type="term" value="P:phosphorelay signal transduction system"/>
    <property type="evidence" value="ECO:0007669"/>
    <property type="project" value="InterPro"/>
</dbReference>
<reference evidence="4 5" key="1">
    <citation type="submission" date="2019-11" db="EMBL/GenBank/DDBJ databases">
        <title>Type strains purchased from KCTC, JCM and DSMZ.</title>
        <authorList>
            <person name="Lu H."/>
        </authorList>
    </citation>
    <scope>NUCLEOTIDE SEQUENCE [LARGE SCALE GENOMIC DNA]</scope>
    <source>
        <strain evidence="4 5">JCM 31587</strain>
    </source>
</reference>
<dbReference type="RefSeq" id="WP_155455519.1">
    <property type="nucleotide sequence ID" value="NZ_WNKX01000014.1"/>
</dbReference>
<dbReference type="InterPro" id="IPR001789">
    <property type="entry name" value="Sig_transdc_resp-reg_receiver"/>
</dbReference>
<dbReference type="Gene3D" id="3.40.50.2300">
    <property type="match status" value="1"/>
</dbReference>
<keyword evidence="5" id="KW-1185">Reference proteome</keyword>
<dbReference type="AlphaFoldDB" id="A0A6L6QJY0"/>
<comment type="caution">
    <text evidence="4">The sequence shown here is derived from an EMBL/GenBank/DDBJ whole genome shotgun (WGS) entry which is preliminary data.</text>
</comment>
<dbReference type="SMART" id="SM00448">
    <property type="entry name" value="REC"/>
    <property type="match status" value="1"/>
</dbReference>
<evidence type="ECO:0000313" key="5">
    <source>
        <dbReference type="Proteomes" id="UP000472320"/>
    </source>
</evidence>
<dbReference type="SUPFAM" id="SSF52172">
    <property type="entry name" value="CheY-like"/>
    <property type="match status" value="1"/>
</dbReference>
<dbReference type="Proteomes" id="UP000472320">
    <property type="component" value="Unassembled WGS sequence"/>
</dbReference>
<accession>A0A6L6QJY0</accession>
<dbReference type="InterPro" id="IPR050595">
    <property type="entry name" value="Bact_response_regulator"/>
</dbReference>